<dbReference type="WBParaSite" id="SSLN_0000173801-mRNA-1">
    <property type="protein sequence ID" value="SSLN_0000173801-mRNA-1"/>
    <property type="gene ID" value="SSLN_0000173801"/>
</dbReference>
<dbReference type="GO" id="GO:2000304">
    <property type="term" value="P:positive regulation of ceramide biosynthetic process"/>
    <property type="evidence" value="ECO:0007669"/>
    <property type="project" value="TreeGrafter"/>
</dbReference>
<dbReference type="PANTHER" id="PTHR24139:SF34">
    <property type="entry name" value="85_88 KDA CALCIUM-INDEPENDENT PHOSPHOLIPASE A2"/>
    <property type="match status" value="1"/>
</dbReference>
<dbReference type="AlphaFoldDB" id="A0A183SBS7"/>
<sequence>MESALYWCFARNTYHTLLSSIHHIQSTRGRVVERSRAWCSSLGVPFFRFSPLLSSEVALNVTDSKIILQMLWETEAYLCSCRDRYSLCSAAGFLPLAVSRCCKPRKEP</sequence>
<dbReference type="Proteomes" id="UP000275846">
    <property type="component" value="Unassembled WGS sequence"/>
</dbReference>
<evidence type="ECO:0000313" key="3">
    <source>
        <dbReference type="Proteomes" id="UP000275846"/>
    </source>
</evidence>
<dbReference type="InterPro" id="IPR047148">
    <property type="entry name" value="PLPL9"/>
</dbReference>
<dbReference type="EMBL" id="UYSU01005254">
    <property type="protein sequence ID" value="VDL88060.1"/>
    <property type="molecule type" value="Genomic_DNA"/>
</dbReference>
<dbReference type="STRING" id="70667.A0A183SBS7"/>
<accession>A0A183SBS7</accession>
<reference evidence="4" key="1">
    <citation type="submission" date="2016-06" db="UniProtKB">
        <authorList>
            <consortium name="WormBaseParasite"/>
        </authorList>
    </citation>
    <scope>IDENTIFICATION</scope>
</reference>
<dbReference type="GO" id="GO:0005739">
    <property type="term" value="C:mitochondrion"/>
    <property type="evidence" value="ECO:0007669"/>
    <property type="project" value="TreeGrafter"/>
</dbReference>
<evidence type="ECO:0000313" key="2">
    <source>
        <dbReference type="EMBL" id="VDL88060.1"/>
    </source>
</evidence>
<keyword evidence="1" id="KW-0378">Hydrolase</keyword>
<evidence type="ECO:0000313" key="4">
    <source>
        <dbReference type="WBParaSite" id="SSLN_0000173801-mRNA-1"/>
    </source>
</evidence>
<proteinExistence type="predicted"/>
<keyword evidence="3" id="KW-1185">Reference proteome</keyword>
<gene>
    <name evidence="2" type="ORF">SSLN_LOCUS1675</name>
</gene>
<reference evidence="2 3" key="2">
    <citation type="submission" date="2018-11" db="EMBL/GenBank/DDBJ databases">
        <authorList>
            <consortium name="Pathogen Informatics"/>
        </authorList>
    </citation>
    <scope>NUCLEOTIDE SEQUENCE [LARGE SCALE GENOMIC DNA]</scope>
    <source>
        <strain evidence="2 3">NST_G2</strain>
    </source>
</reference>
<protein>
    <submittedName>
        <fullName evidence="4">Secreted protein</fullName>
    </submittedName>
</protein>
<name>A0A183SBS7_SCHSO</name>
<dbReference type="OrthoDB" id="10021675at2759"/>
<dbReference type="GO" id="GO:0052816">
    <property type="term" value="F:long-chain fatty acyl-CoA hydrolase activity"/>
    <property type="evidence" value="ECO:0007669"/>
    <property type="project" value="TreeGrafter"/>
</dbReference>
<organism evidence="4">
    <name type="scientific">Schistocephalus solidus</name>
    <name type="common">Tapeworm</name>
    <dbReference type="NCBI Taxonomy" id="70667"/>
    <lineage>
        <taxon>Eukaryota</taxon>
        <taxon>Metazoa</taxon>
        <taxon>Spiralia</taxon>
        <taxon>Lophotrochozoa</taxon>
        <taxon>Platyhelminthes</taxon>
        <taxon>Cestoda</taxon>
        <taxon>Eucestoda</taxon>
        <taxon>Diphyllobothriidea</taxon>
        <taxon>Diphyllobothriidae</taxon>
        <taxon>Schistocephalus</taxon>
    </lineage>
</organism>
<dbReference type="GO" id="GO:0047499">
    <property type="term" value="F:calcium-independent phospholipase A2 activity"/>
    <property type="evidence" value="ECO:0007669"/>
    <property type="project" value="InterPro"/>
</dbReference>
<evidence type="ECO:0000256" key="1">
    <source>
        <dbReference type="ARBA" id="ARBA00022801"/>
    </source>
</evidence>
<dbReference type="PANTHER" id="PTHR24139">
    <property type="entry name" value="CALCIUM-INDEPENDENT PHOSPHOLIPASE A2"/>
    <property type="match status" value="1"/>
</dbReference>